<protein>
    <submittedName>
        <fullName evidence="2">Uncharacterized protein</fullName>
    </submittedName>
</protein>
<dbReference type="EMBL" id="JABBGH010000001">
    <property type="protein sequence ID" value="NML65210.1"/>
    <property type="molecule type" value="Genomic_DNA"/>
</dbReference>
<sequence>MRKRLFVHYEALGQLGHACFILLLICGGAYLLAWVLMFTPVPRIGPIQLAQVRNS</sequence>
<feature type="transmembrane region" description="Helical" evidence="1">
    <location>
        <begin position="12"/>
        <end position="36"/>
    </location>
</feature>
<accession>A0A7Y0ADQ1</accession>
<reference evidence="2 3" key="1">
    <citation type="submission" date="2020-04" db="EMBL/GenBank/DDBJ databases">
        <title>Hymenobacter polaris sp. nov., isolated from Arctic soil.</title>
        <authorList>
            <person name="Dahal R.H."/>
        </authorList>
    </citation>
    <scope>NUCLEOTIDE SEQUENCE [LARGE SCALE GENOMIC DNA]</scope>
    <source>
        <strain evidence="2 3">RP-2-7</strain>
    </source>
</reference>
<dbReference type="AlphaFoldDB" id="A0A7Y0ADQ1"/>
<name>A0A7Y0ADQ1_9BACT</name>
<dbReference type="Proteomes" id="UP000559626">
    <property type="component" value="Unassembled WGS sequence"/>
</dbReference>
<dbReference type="RefSeq" id="WP_169530459.1">
    <property type="nucleotide sequence ID" value="NZ_JABBGH010000001.1"/>
</dbReference>
<evidence type="ECO:0000313" key="3">
    <source>
        <dbReference type="Proteomes" id="UP000559626"/>
    </source>
</evidence>
<comment type="caution">
    <text evidence="2">The sequence shown here is derived from an EMBL/GenBank/DDBJ whole genome shotgun (WGS) entry which is preliminary data.</text>
</comment>
<keyword evidence="1" id="KW-0472">Membrane</keyword>
<evidence type="ECO:0000256" key="1">
    <source>
        <dbReference type="SAM" id="Phobius"/>
    </source>
</evidence>
<keyword evidence="3" id="KW-1185">Reference proteome</keyword>
<keyword evidence="1" id="KW-0812">Transmembrane</keyword>
<evidence type="ECO:0000313" key="2">
    <source>
        <dbReference type="EMBL" id="NML65210.1"/>
    </source>
</evidence>
<gene>
    <name evidence="2" type="ORF">HHL22_08345</name>
</gene>
<organism evidence="2 3">
    <name type="scientific">Hymenobacter polaris</name>
    <dbReference type="NCBI Taxonomy" id="2682546"/>
    <lineage>
        <taxon>Bacteria</taxon>
        <taxon>Pseudomonadati</taxon>
        <taxon>Bacteroidota</taxon>
        <taxon>Cytophagia</taxon>
        <taxon>Cytophagales</taxon>
        <taxon>Hymenobacteraceae</taxon>
        <taxon>Hymenobacter</taxon>
    </lineage>
</organism>
<proteinExistence type="predicted"/>
<keyword evidence="1" id="KW-1133">Transmembrane helix</keyword>